<feature type="compositionally biased region" description="Acidic residues" evidence="1">
    <location>
        <begin position="1"/>
        <end position="17"/>
    </location>
</feature>
<accession>A0A2I2KZA7</accession>
<evidence type="ECO:0000256" key="1">
    <source>
        <dbReference type="SAM" id="MobiDB-lite"/>
    </source>
</evidence>
<name>A0A2I2KZA7_9ACTN</name>
<dbReference type="AlphaFoldDB" id="A0A2I2KZA7"/>
<evidence type="ECO:0000313" key="3">
    <source>
        <dbReference type="Proteomes" id="UP000234331"/>
    </source>
</evidence>
<reference evidence="2 3" key="1">
    <citation type="submission" date="2017-06" db="EMBL/GenBank/DDBJ databases">
        <authorList>
            <person name="Kim H.J."/>
            <person name="Triplett B.A."/>
        </authorList>
    </citation>
    <scope>NUCLEOTIDE SEQUENCE [LARGE SCALE GENOMIC DNA]</scope>
    <source>
        <strain evidence="2">FRACA_ARgP5</strain>
    </source>
</reference>
<organism evidence="2 3">
    <name type="scientific">Frankia canadensis</name>
    <dbReference type="NCBI Taxonomy" id="1836972"/>
    <lineage>
        <taxon>Bacteria</taxon>
        <taxon>Bacillati</taxon>
        <taxon>Actinomycetota</taxon>
        <taxon>Actinomycetes</taxon>
        <taxon>Frankiales</taxon>
        <taxon>Frankiaceae</taxon>
        <taxon>Frankia</taxon>
    </lineage>
</organism>
<protein>
    <submittedName>
        <fullName evidence="2">Uncharacterized protein</fullName>
    </submittedName>
</protein>
<dbReference type="OrthoDB" id="3218111at2"/>
<keyword evidence="3" id="KW-1185">Reference proteome</keyword>
<dbReference type="EMBL" id="FZMO01000524">
    <property type="protein sequence ID" value="SNQ50989.1"/>
    <property type="molecule type" value="Genomic_DNA"/>
</dbReference>
<dbReference type="Proteomes" id="UP000234331">
    <property type="component" value="Unassembled WGS sequence"/>
</dbReference>
<feature type="compositionally biased region" description="Basic and acidic residues" evidence="1">
    <location>
        <begin position="104"/>
        <end position="135"/>
    </location>
</feature>
<gene>
    <name evidence="2" type="ORF">FRACA_590010</name>
</gene>
<proteinExistence type="predicted"/>
<evidence type="ECO:0000313" key="2">
    <source>
        <dbReference type="EMBL" id="SNQ50989.1"/>
    </source>
</evidence>
<dbReference type="RefSeq" id="WP_101834623.1">
    <property type="nucleotide sequence ID" value="NZ_FZMO01000524.1"/>
</dbReference>
<feature type="region of interest" description="Disordered" evidence="1">
    <location>
        <begin position="77"/>
        <end position="135"/>
    </location>
</feature>
<feature type="region of interest" description="Disordered" evidence="1">
    <location>
        <begin position="1"/>
        <end position="31"/>
    </location>
</feature>
<sequence>MPASPDEEPQPDPEESPEAAPGGKPLRPVDWDGAFSRTWAARDRDDVMNRLAAEQEAEWEDERRYRSVRELGEQLLAESLERGTGGSPAAQPAEPSRWQSGNDELQRKLDRLDPLARADTEDADRSGDRSDSDPR</sequence>